<comment type="caution">
    <text evidence="7">The sequence shown here is derived from an EMBL/GenBank/DDBJ whole genome shotgun (WGS) entry which is preliminary data.</text>
</comment>
<dbReference type="InterPro" id="IPR023772">
    <property type="entry name" value="DNA-bd_HTH_TetR-type_CS"/>
</dbReference>
<evidence type="ECO:0000256" key="2">
    <source>
        <dbReference type="ARBA" id="ARBA00023125"/>
    </source>
</evidence>
<feature type="compositionally biased region" description="Basic and acidic residues" evidence="5">
    <location>
        <begin position="1"/>
        <end position="12"/>
    </location>
</feature>
<dbReference type="InterPro" id="IPR050109">
    <property type="entry name" value="HTH-type_TetR-like_transc_reg"/>
</dbReference>
<dbReference type="PRINTS" id="PR00455">
    <property type="entry name" value="HTHTETR"/>
</dbReference>
<dbReference type="InterPro" id="IPR011075">
    <property type="entry name" value="TetR_C"/>
</dbReference>
<evidence type="ECO:0000256" key="3">
    <source>
        <dbReference type="ARBA" id="ARBA00023163"/>
    </source>
</evidence>
<dbReference type="Gene3D" id="1.10.10.60">
    <property type="entry name" value="Homeodomain-like"/>
    <property type="match status" value="1"/>
</dbReference>
<reference evidence="7 8" key="2">
    <citation type="submission" date="2019-02" db="EMBL/GenBank/DDBJ databases">
        <title>'Lichenibacterium ramalinii' gen. nov. sp. nov., 'Lichenibacterium minor' gen. nov. sp. nov.</title>
        <authorList>
            <person name="Pankratov T."/>
        </authorList>
    </citation>
    <scope>NUCLEOTIDE SEQUENCE [LARGE SCALE GENOMIC DNA]</scope>
    <source>
        <strain evidence="7 8">RmlP026</strain>
    </source>
</reference>
<dbReference type="Pfam" id="PF16859">
    <property type="entry name" value="TetR_C_11"/>
    <property type="match status" value="1"/>
</dbReference>
<protein>
    <submittedName>
        <fullName evidence="7">TetR/AcrR family transcriptional regulator</fullName>
    </submittedName>
</protein>
<evidence type="ECO:0000259" key="6">
    <source>
        <dbReference type="PROSITE" id="PS50977"/>
    </source>
</evidence>
<evidence type="ECO:0000313" key="8">
    <source>
        <dbReference type="Proteomes" id="UP000290759"/>
    </source>
</evidence>
<keyword evidence="1" id="KW-0805">Transcription regulation</keyword>
<dbReference type="Pfam" id="PF00440">
    <property type="entry name" value="TetR_N"/>
    <property type="match status" value="1"/>
</dbReference>
<organism evidence="7 8">
    <name type="scientific">Lichenibacterium minor</name>
    <dbReference type="NCBI Taxonomy" id="2316528"/>
    <lineage>
        <taxon>Bacteria</taxon>
        <taxon>Pseudomonadati</taxon>
        <taxon>Pseudomonadota</taxon>
        <taxon>Alphaproteobacteria</taxon>
        <taxon>Hyphomicrobiales</taxon>
        <taxon>Lichenihabitantaceae</taxon>
        <taxon>Lichenibacterium</taxon>
    </lineage>
</organism>
<dbReference type="PANTHER" id="PTHR30055:SF148">
    <property type="entry name" value="TETR-FAMILY TRANSCRIPTIONAL REGULATOR"/>
    <property type="match status" value="1"/>
</dbReference>
<sequence length="219" mass="23920">MISETTQDRTEAGTDTSGGARPSATVGRKRDASRDATILDAAISILAEVGYDGMTMDMVAVRAKAGKATVYRRWATKADMVLEAVARMKREQVDLDNLPDTGSLRDDLLALFRPQPMEETERKLRAMAGMTALLSQHPALADTAHDALVAPWVEANRVLIRRAVDRGEIPPDADIEMVAQVMPSMGAYRTLIRRQPFDRTFLVAMVDGLVLPALGLPCK</sequence>
<proteinExistence type="predicted"/>
<dbReference type="PROSITE" id="PS50977">
    <property type="entry name" value="HTH_TETR_2"/>
    <property type="match status" value="1"/>
</dbReference>
<keyword evidence="8" id="KW-1185">Reference proteome</keyword>
<accession>A0A4V1RU68</accession>
<dbReference type="GO" id="GO:0000976">
    <property type="term" value="F:transcription cis-regulatory region binding"/>
    <property type="evidence" value="ECO:0007669"/>
    <property type="project" value="TreeGrafter"/>
</dbReference>
<dbReference type="Proteomes" id="UP000290759">
    <property type="component" value="Unassembled WGS sequence"/>
</dbReference>
<dbReference type="InterPro" id="IPR009057">
    <property type="entry name" value="Homeodomain-like_sf"/>
</dbReference>
<feature type="region of interest" description="Disordered" evidence="5">
    <location>
        <begin position="1"/>
        <end position="31"/>
    </location>
</feature>
<keyword evidence="3" id="KW-0804">Transcription</keyword>
<evidence type="ECO:0000256" key="4">
    <source>
        <dbReference type="PROSITE-ProRule" id="PRU00335"/>
    </source>
</evidence>
<dbReference type="InterPro" id="IPR036271">
    <property type="entry name" value="Tet_transcr_reg_TetR-rel_C_sf"/>
</dbReference>
<dbReference type="AlphaFoldDB" id="A0A4V1RU68"/>
<dbReference type="GO" id="GO:0003700">
    <property type="term" value="F:DNA-binding transcription factor activity"/>
    <property type="evidence" value="ECO:0007669"/>
    <property type="project" value="TreeGrafter"/>
</dbReference>
<name>A0A4V1RU68_9HYPH</name>
<evidence type="ECO:0000256" key="5">
    <source>
        <dbReference type="SAM" id="MobiDB-lite"/>
    </source>
</evidence>
<dbReference type="EMBL" id="QYBB01000032">
    <property type="protein sequence ID" value="RYC30104.1"/>
    <property type="molecule type" value="Genomic_DNA"/>
</dbReference>
<keyword evidence="2 4" id="KW-0238">DNA-binding</keyword>
<dbReference type="RefSeq" id="WP_129228784.1">
    <property type="nucleotide sequence ID" value="NZ_QYBB01000032.1"/>
</dbReference>
<reference evidence="7 8" key="1">
    <citation type="submission" date="2018-12" db="EMBL/GenBank/DDBJ databases">
        <authorList>
            <person name="Grouzdev D.S."/>
            <person name="Krutkina M.S."/>
        </authorList>
    </citation>
    <scope>NUCLEOTIDE SEQUENCE [LARGE SCALE GENOMIC DNA]</scope>
    <source>
        <strain evidence="7 8">RmlP026</strain>
    </source>
</reference>
<dbReference type="PROSITE" id="PS01081">
    <property type="entry name" value="HTH_TETR_1"/>
    <property type="match status" value="1"/>
</dbReference>
<gene>
    <name evidence="7" type="ORF">D3273_20650</name>
</gene>
<evidence type="ECO:0000256" key="1">
    <source>
        <dbReference type="ARBA" id="ARBA00023015"/>
    </source>
</evidence>
<evidence type="ECO:0000313" key="7">
    <source>
        <dbReference type="EMBL" id="RYC30104.1"/>
    </source>
</evidence>
<dbReference type="SUPFAM" id="SSF46689">
    <property type="entry name" value="Homeodomain-like"/>
    <property type="match status" value="1"/>
</dbReference>
<feature type="domain" description="HTH tetR-type" evidence="6">
    <location>
        <begin position="32"/>
        <end position="92"/>
    </location>
</feature>
<dbReference type="SUPFAM" id="SSF48498">
    <property type="entry name" value="Tetracyclin repressor-like, C-terminal domain"/>
    <property type="match status" value="1"/>
</dbReference>
<dbReference type="Gene3D" id="1.10.357.10">
    <property type="entry name" value="Tetracycline Repressor, domain 2"/>
    <property type="match status" value="1"/>
</dbReference>
<feature type="DNA-binding region" description="H-T-H motif" evidence="4">
    <location>
        <begin position="55"/>
        <end position="74"/>
    </location>
</feature>
<dbReference type="PANTHER" id="PTHR30055">
    <property type="entry name" value="HTH-TYPE TRANSCRIPTIONAL REGULATOR RUTR"/>
    <property type="match status" value="1"/>
</dbReference>
<dbReference type="InterPro" id="IPR001647">
    <property type="entry name" value="HTH_TetR"/>
</dbReference>
<dbReference type="OrthoDB" id="5292901at2"/>